<dbReference type="InterPro" id="IPR000387">
    <property type="entry name" value="Tyr_Pase_dom"/>
</dbReference>
<reference evidence="2 3" key="1">
    <citation type="journal article" date="2019" name="Int. J. Syst. Evol. Microbiol.">
        <title>The Global Catalogue of Microorganisms (GCM) 10K type strain sequencing project: providing services to taxonomists for standard genome sequencing and annotation.</title>
        <authorList>
            <consortium name="The Broad Institute Genomics Platform"/>
            <consortium name="The Broad Institute Genome Sequencing Center for Infectious Disease"/>
            <person name="Wu L."/>
            <person name="Ma J."/>
        </authorList>
    </citation>
    <scope>NUCLEOTIDE SEQUENCE [LARGE SCALE GENOMIC DNA]</scope>
    <source>
        <strain evidence="2 3">JCM 15749</strain>
    </source>
</reference>
<accession>A0ABN2VZ61</accession>
<protein>
    <recommendedName>
        <fullName evidence="1">Tyrosine specific protein phosphatases domain-containing protein</fullName>
    </recommendedName>
</protein>
<dbReference type="PROSITE" id="PS00383">
    <property type="entry name" value="TYR_PHOSPHATASE_1"/>
    <property type="match status" value="1"/>
</dbReference>
<evidence type="ECO:0000313" key="3">
    <source>
        <dbReference type="Proteomes" id="UP001501480"/>
    </source>
</evidence>
<dbReference type="Gene3D" id="3.90.190.10">
    <property type="entry name" value="Protein tyrosine phosphatase superfamily"/>
    <property type="match status" value="1"/>
</dbReference>
<gene>
    <name evidence="2" type="ORF">GCM10009821_14040</name>
</gene>
<comment type="caution">
    <text evidence="2">The sequence shown here is derived from an EMBL/GenBank/DDBJ whole genome shotgun (WGS) entry which is preliminary data.</text>
</comment>
<dbReference type="PROSITE" id="PS50056">
    <property type="entry name" value="TYR_PHOSPHATASE_2"/>
    <property type="match status" value="1"/>
</dbReference>
<dbReference type="InterPro" id="IPR029021">
    <property type="entry name" value="Prot-tyrosine_phosphatase-like"/>
</dbReference>
<evidence type="ECO:0000313" key="2">
    <source>
        <dbReference type="EMBL" id="GAA2076059.1"/>
    </source>
</evidence>
<dbReference type="EMBL" id="BAAAPY010000004">
    <property type="protein sequence ID" value="GAA2076059.1"/>
    <property type="molecule type" value="Genomic_DNA"/>
</dbReference>
<name>A0ABN2VZ61_9ACTN</name>
<organism evidence="2 3">
    <name type="scientific">Aeromicrobium halocynthiae</name>
    <dbReference type="NCBI Taxonomy" id="560557"/>
    <lineage>
        <taxon>Bacteria</taxon>
        <taxon>Bacillati</taxon>
        <taxon>Actinomycetota</taxon>
        <taxon>Actinomycetes</taxon>
        <taxon>Propionibacteriales</taxon>
        <taxon>Nocardioidaceae</taxon>
        <taxon>Aeromicrobium</taxon>
    </lineage>
</organism>
<dbReference type="InterPro" id="IPR016130">
    <property type="entry name" value="Tyr_Pase_AS"/>
</dbReference>
<feature type="domain" description="Tyrosine specific protein phosphatases" evidence="1">
    <location>
        <begin position="110"/>
        <end position="152"/>
    </location>
</feature>
<keyword evidence="3" id="KW-1185">Reference proteome</keyword>
<dbReference type="Pfam" id="PF13350">
    <property type="entry name" value="Y_phosphatase3"/>
    <property type="match status" value="1"/>
</dbReference>
<dbReference type="Proteomes" id="UP001501480">
    <property type="component" value="Unassembled WGS sequence"/>
</dbReference>
<evidence type="ECO:0000259" key="1">
    <source>
        <dbReference type="PROSITE" id="PS50056"/>
    </source>
</evidence>
<sequence>MTDIAARSPSVPNLRDLGGLAARDGGTLAHGRLLRSGLPHATDVVPAHIEWPPSLVVDLRSPVEHGGDHPLTPLSPRVVNLPLLHSLAPGWFTDSTLADLYAVVVEDSADLLVRLVQEVASADGATLVHCAAGKDRTGVGVALVLSLLGVDVAAIEADYLRTAEELGAIDARLRPPGTSPGYGINPVFHAVDVDALRVALDRWHGHRDGPAGWFLEAGGGRRDLERLESSLLT</sequence>
<proteinExistence type="predicted"/>
<dbReference type="SUPFAM" id="SSF52799">
    <property type="entry name" value="(Phosphotyrosine protein) phosphatases II"/>
    <property type="match status" value="1"/>
</dbReference>
<dbReference type="RefSeq" id="WP_344326315.1">
    <property type="nucleotide sequence ID" value="NZ_BAAAPY010000004.1"/>
</dbReference>
<dbReference type="InterPro" id="IPR026893">
    <property type="entry name" value="Tyr/Ser_Pase_IphP-type"/>
</dbReference>